<evidence type="ECO:0000313" key="5">
    <source>
        <dbReference type="Proteomes" id="UP000217507"/>
    </source>
</evidence>
<dbReference type="AlphaFoldDB" id="A0A1Z4KE56"/>
<dbReference type="CDD" id="cd05930">
    <property type="entry name" value="A_NRPS"/>
    <property type="match status" value="1"/>
</dbReference>
<evidence type="ECO:0000313" key="4">
    <source>
        <dbReference type="EMBL" id="BAY67268.1"/>
    </source>
</evidence>
<organism evidence="4 5">
    <name type="scientific">Trichormus variabilis NIES-23</name>
    <dbReference type="NCBI Taxonomy" id="1973479"/>
    <lineage>
        <taxon>Bacteria</taxon>
        <taxon>Bacillati</taxon>
        <taxon>Cyanobacteriota</taxon>
        <taxon>Cyanophyceae</taxon>
        <taxon>Nostocales</taxon>
        <taxon>Nostocaceae</taxon>
        <taxon>Trichormus</taxon>
    </lineage>
</organism>
<dbReference type="Gene3D" id="3.30.559.30">
    <property type="entry name" value="Nonribosomal peptide synthetase, condensation domain"/>
    <property type="match status" value="1"/>
</dbReference>
<feature type="domain" description="Condensation" evidence="2">
    <location>
        <begin position="543"/>
        <end position="970"/>
    </location>
</feature>
<protein>
    <submittedName>
        <fullName evidence="4">Peptide synthetase</fullName>
    </submittedName>
</protein>
<dbReference type="GO" id="GO:0044550">
    <property type="term" value="P:secondary metabolite biosynthetic process"/>
    <property type="evidence" value="ECO:0007669"/>
    <property type="project" value="TreeGrafter"/>
</dbReference>
<dbReference type="Gene3D" id="3.40.50.980">
    <property type="match status" value="2"/>
</dbReference>
<evidence type="ECO:0000259" key="1">
    <source>
        <dbReference type="Pfam" id="PF00501"/>
    </source>
</evidence>
<feature type="domain" description="AMP-dependent synthetase/ligase" evidence="1">
    <location>
        <begin position="14"/>
        <end position="386"/>
    </location>
</feature>
<dbReference type="GO" id="GO:0043041">
    <property type="term" value="P:amino acid activation for nonribosomal peptide biosynthetic process"/>
    <property type="evidence" value="ECO:0007669"/>
    <property type="project" value="TreeGrafter"/>
</dbReference>
<accession>A0A1Z4KE56</accession>
<name>A0A1Z4KE56_ANAVA</name>
<dbReference type="Gene3D" id="3.30.300.30">
    <property type="match status" value="1"/>
</dbReference>
<dbReference type="InterPro" id="IPR001242">
    <property type="entry name" value="Condensation_dom"/>
</dbReference>
<dbReference type="SUPFAM" id="SSF52777">
    <property type="entry name" value="CoA-dependent acyltransferases"/>
    <property type="match status" value="2"/>
</dbReference>
<dbReference type="InterPro" id="IPR045851">
    <property type="entry name" value="AMP-bd_C_sf"/>
</dbReference>
<dbReference type="PANTHER" id="PTHR45527">
    <property type="entry name" value="NONRIBOSOMAL PEPTIDE SYNTHETASE"/>
    <property type="match status" value="1"/>
</dbReference>
<dbReference type="InterPro" id="IPR010071">
    <property type="entry name" value="AA_adenyl_dom"/>
</dbReference>
<evidence type="ECO:0000259" key="2">
    <source>
        <dbReference type="Pfam" id="PF00668"/>
    </source>
</evidence>
<sequence>MTLTSEIPYYQIIQQAQLTPDAIAVLDETNPLTYQQLDRLSNQVATYLRTQGVAPNTRVGIMAERGARMMIGILGILKAGGSYIPLDPGYPTDRLRYILEHATIQTLLTEHQVSQQLVACVQEALPLQTVMFLDEGEPLGEIQSLTQITAETWQSLSDDALELCNSPDDLMVILYTSGSTGRPKGVMLNHRGYMNRLTWMQNTFSLQPGDRVAQRTSFCFDISVWEIFWTLMSGATICPVQREVVLNPWEFARWIQETQINVMHFVPSLFGEFISALENETWSFPQLRWLMFSGEALPMSFIQRWIDRHGLKTGLANLYGPTEASIDVTCHLITERPDERLTTQIPIGKAIDNVYVKVLDGGMQPVQPGNMGELWLGGVQLALGYLKDPEKTAQAFCPNPFTDIPGDYIYRTGDLVKELPDGTIEYHGRIDHQVKIRGFRIELGEIESVLTTHPDVREAAALAVDYGEGQKRLVACISGNKIKNRFLKEYLEQKLPHYMIPQRFLWLDSLPKNHNGKLDRKALVTQLTSDSPDSSPSLLPLLPLGPAQRWLVKYFEPPYQWLGYTRFLYHQSLNVDIFNQAVNHLVHRHAAFRTIFVQNQGQWQQHILNQTQSFVAEYWDGSQVSQEERNLKIEQYMEAVAKKIQIDSWPMTAAIVVKVSSNCYDITMIAHHMITDMLSATILFKELWSAYHQLLLGVAPTFPQAKSESYEHFVQLLVNEDNKGTFEHHLKYWQSQFPDAKSGFEIPIDHVKGVNIEASAEKECFRLSQQQTELLLNQGKSYYGSNVYLILLAPLYRLMANWSHRPGVVISHRSHGRDLGQGSTFMESMGNYAINFPVGITLGSSAIWQEIIQEISDRFQSLPMNGVTYDWIGDRLPEYLYPDSNLTPIRVNYLGNRSVPPSNLFEFIQTVRDCRLSLPDQKRTTLIEFFFLIVDGHLEITIEYSRNFHLATTIQSLGKQYLLLLEDLLTPVSIQSTTDAPTFLPLR</sequence>
<dbReference type="InterPro" id="IPR025110">
    <property type="entry name" value="AMP-bd_C"/>
</dbReference>
<dbReference type="PROSITE" id="PS00455">
    <property type="entry name" value="AMP_BINDING"/>
    <property type="match status" value="1"/>
</dbReference>
<dbReference type="Pfam" id="PF00501">
    <property type="entry name" value="AMP-binding"/>
    <property type="match status" value="1"/>
</dbReference>
<dbReference type="GO" id="GO:0031177">
    <property type="term" value="F:phosphopantetheine binding"/>
    <property type="evidence" value="ECO:0007669"/>
    <property type="project" value="TreeGrafter"/>
</dbReference>
<dbReference type="Gene3D" id="2.30.38.10">
    <property type="entry name" value="Luciferase, Domain 3"/>
    <property type="match status" value="1"/>
</dbReference>
<dbReference type="Pfam" id="PF00668">
    <property type="entry name" value="Condensation"/>
    <property type="match status" value="1"/>
</dbReference>
<dbReference type="NCBIfam" id="TIGR01733">
    <property type="entry name" value="AA-adenyl-dom"/>
    <property type="match status" value="1"/>
</dbReference>
<evidence type="ECO:0000259" key="3">
    <source>
        <dbReference type="Pfam" id="PF13193"/>
    </source>
</evidence>
<dbReference type="Proteomes" id="UP000217507">
    <property type="component" value="Chromosome"/>
</dbReference>
<dbReference type="Pfam" id="PF13193">
    <property type="entry name" value="AMP-binding_C"/>
    <property type="match status" value="1"/>
</dbReference>
<feature type="domain" description="AMP-binding enzyme C-terminal" evidence="3">
    <location>
        <begin position="445"/>
        <end position="517"/>
    </location>
</feature>
<dbReference type="InterPro" id="IPR020845">
    <property type="entry name" value="AMP-binding_CS"/>
</dbReference>
<dbReference type="GO" id="GO:0008610">
    <property type="term" value="P:lipid biosynthetic process"/>
    <property type="evidence" value="ECO:0007669"/>
    <property type="project" value="UniProtKB-ARBA"/>
</dbReference>
<dbReference type="GO" id="GO:0005829">
    <property type="term" value="C:cytosol"/>
    <property type="evidence" value="ECO:0007669"/>
    <property type="project" value="TreeGrafter"/>
</dbReference>
<dbReference type="GO" id="GO:0003824">
    <property type="term" value="F:catalytic activity"/>
    <property type="evidence" value="ECO:0007669"/>
    <property type="project" value="InterPro"/>
</dbReference>
<gene>
    <name evidence="4" type="ORF">NIES23_00400</name>
</gene>
<dbReference type="SUPFAM" id="SSF56801">
    <property type="entry name" value="Acetyl-CoA synthetase-like"/>
    <property type="match status" value="1"/>
</dbReference>
<dbReference type="EMBL" id="AP018216">
    <property type="protein sequence ID" value="BAY67268.1"/>
    <property type="molecule type" value="Genomic_DNA"/>
</dbReference>
<proteinExistence type="predicted"/>
<dbReference type="FunFam" id="3.40.50.12780:FF:000012">
    <property type="entry name" value="Non-ribosomal peptide synthetase"/>
    <property type="match status" value="1"/>
</dbReference>
<dbReference type="InterPro" id="IPR023213">
    <property type="entry name" value="CAT-like_dom_sf"/>
</dbReference>
<reference evidence="4 5" key="1">
    <citation type="submission" date="2017-06" db="EMBL/GenBank/DDBJ databases">
        <title>Genome sequencing of cyanobaciteial culture collection at National Institute for Environmental Studies (NIES).</title>
        <authorList>
            <person name="Hirose Y."/>
            <person name="Shimura Y."/>
            <person name="Fujisawa T."/>
            <person name="Nakamura Y."/>
            <person name="Kawachi M."/>
        </authorList>
    </citation>
    <scope>NUCLEOTIDE SEQUENCE [LARGE SCALE GENOMIC DNA]</scope>
    <source>
        <strain evidence="4 5">NIES-23</strain>
    </source>
</reference>
<dbReference type="InterPro" id="IPR000873">
    <property type="entry name" value="AMP-dep_synth/lig_dom"/>
</dbReference>
<dbReference type="PANTHER" id="PTHR45527:SF1">
    <property type="entry name" value="FATTY ACID SYNTHASE"/>
    <property type="match status" value="1"/>
</dbReference>
<dbReference type="FunFam" id="3.40.50.980:FF:000001">
    <property type="entry name" value="Non-ribosomal peptide synthetase"/>
    <property type="match status" value="1"/>
</dbReference>
<dbReference type="Gene3D" id="3.30.559.10">
    <property type="entry name" value="Chloramphenicol acetyltransferase-like domain"/>
    <property type="match status" value="1"/>
</dbReference>